<protein>
    <submittedName>
        <fullName evidence="1">EutN/CcmL family microcompartment protein</fullName>
    </submittedName>
</protein>
<dbReference type="Proteomes" id="UP000749471">
    <property type="component" value="Unassembled WGS sequence"/>
</dbReference>
<proteinExistence type="predicted"/>
<sequence length="89" mass="9269">MYLAKVIGSVVSTSKDSRLVSTKLLIVQRITEKLIPQGDVEIAVDSVGAGAGEIVIVSKGSSARNILDKHDAPIDAAIVGIVDTVEVNI</sequence>
<evidence type="ECO:0000313" key="1">
    <source>
        <dbReference type="EMBL" id="MBU5437539.1"/>
    </source>
</evidence>
<organism evidence="1 2">
    <name type="scientific">Tissierella simiarum</name>
    <dbReference type="NCBI Taxonomy" id="2841534"/>
    <lineage>
        <taxon>Bacteria</taxon>
        <taxon>Bacillati</taxon>
        <taxon>Bacillota</taxon>
        <taxon>Tissierellia</taxon>
        <taxon>Tissierellales</taxon>
        <taxon>Tissierellaceae</taxon>
        <taxon>Tissierella</taxon>
    </lineage>
</organism>
<gene>
    <name evidence="1" type="ORF">KQI42_05945</name>
</gene>
<reference evidence="1 2" key="1">
    <citation type="submission" date="2021-06" db="EMBL/GenBank/DDBJ databases">
        <authorList>
            <person name="Sun Q."/>
            <person name="Li D."/>
        </authorList>
    </citation>
    <scope>NUCLEOTIDE SEQUENCE [LARGE SCALE GENOMIC DNA]</scope>
    <source>
        <strain evidence="1 2">MSJ-40</strain>
    </source>
</reference>
<keyword evidence="2" id="KW-1185">Reference proteome</keyword>
<dbReference type="InterPro" id="IPR004992">
    <property type="entry name" value="EutN_CcmL"/>
</dbReference>
<evidence type="ECO:0000313" key="2">
    <source>
        <dbReference type="Proteomes" id="UP000749471"/>
    </source>
</evidence>
<dbReference type="EMBL" id="JAHLPM010000004">
    <property type="protein sequence ID" value="MBU5437539.1"/>
    <property type="molecule type" value="Genomic_DNA"/>
</dbReference>
<dbReference type="CDD" id="cd01614">
    <property type="entry name" value="EutN_CcmL"/>
    <property type="match status" value="1"/>
</dbReference>
<dbReference type="Pfam" id="PF03319">
    <property type="entry name" value="EutN_CcmL"/>
    <property type="match status" value="1"/>
</dbReference>
<accession>A0ABS6E433</accession>
<comment type="caution">
    <text evidence="1">The sequence shown here is derived from an EMBL/GenBank/DDBJ whole genome shotgun (WGS) entry which is preliminary data.</text>
</comment>
<dbReference type="PANTHER" id="PTHR36539">
    <property type="entry name" value="ETHANOLAMINE UTILIZATION PROTEIN EUTN"/>
    <property type="match status" value="1"/>
</dbReference>
<name>A0ABS6E433_9FIRM</name>
<dbReference type="PROSITE" id="PS51932">
    <property type="entry name" value="BMV"/>
    <property type="match status" value="1"/>
</dbReference>
<dbReference type="PANTHER" id="PTHR36539:SF1">
    <property type="entry name" value="BACTERIAL MICROCOMPARTMENT SHELL VERTEX PROTEIN EUTN"/>
    <property type="match status" value="1"/>
</dbReference>